<feature type="transmembrane region" description="Helical" evidence="1">
    <location>
        <begin position="230"/>
        <end position="249"/>
    </location>
</feature>
<proteinExistence type="predicted"/>
<feature type="transmembrane region" description="Helical" evidence="1">
    <location>
        <begin position="113"/>
        <end position="132"/>
    </location>
</feature>
<keyword evidence="1" id="KW-0812">Transmembrane</keyword>
<keyword evidence="1" id="KW-0472">Membrane</keyword>
<gene>
    <name evidence="2" type="ORF">HCZ30_11865</name>
</gene>
<protein>
    <submittedName>
        <fullName evidence="2">Uncharacterized protein</fullName>
    </submittedName>
</protein>
<keyword evidence="1" id="KW-1133">Transmembrane helix</keyword>
<reference evidence="2 3" key="1">
    <citation type="submission" date="2020-03" db="EMBL/GenBank/DDBJ databases">
        <title>Bacterial isolates of synthetic phycosphere.</title>
        <authorList>
            <person name="Fu H."/>
            <person name="Moran M.A."/>
        </authorList>
    </citation>
    <scope>NUCLEOTIDE SEQUENCE [LARGE SCALE GENOMIC DNA]</scope>
    <source>
        <strain evidence="2 3">HF1</strain>
    </source>
</reference>
<dbReference type="EMBL" id="JAATOP010000007">
    <property type="protein sequence ID" value="NIY73126.1"/>
    <property type="molecule type" value="Genomic_DNA"/>
</dbReference>
<evidence type="ECO:0000313" key="2">
    <source>
        <dbReference type="EMBL" id="NIY73126.1"/>
    </source>
</evidence>
<feature type="transmembrane region" description="Helical" evidence="1">
    <location>
        <begin position="139"/>
        <end position="159"/>
    </location>
</feature>
<accession>A0ABX0W0U1</accession>
<feature type="transmembrane region" description="Helical" evidence="1">
    <location>
        <begin position="303"/>
        <end position="324"/>
    </location>
</feature>
<feature type="transmembrane region" description="Helical" evidence="1">
    <location>
        <begin position="70"/>
        <end position="93"/>
    </location>
</feature>
<keyword evidence="3" id="KW-1185">Reference proteome</keyword>
<name>A0ABX0W0U1_9RHOB</name>
<feature type="transmembrane region" description="Helical" evidence="1">
    <location>
        <begin position="261"/>
        <end position="280"/>
    </location>
</feature>
<sequence length="331" mass="35560">MQVLYLQIHLDWSKPILQASATHGTSPVGLAGILAGFLRETAALLIMAVAAFVASVAAENGSPSGRYWAIAAWVASVMFVIIMAWQASALLNPDAFGPRLHHLLKVMARAEEYCRALALALLLLASTSMICISQPYRIGANILVATIFGAMVLYTYFFFRTSLDLAMIIFAVPQIILLTLLAIVTVDPHRRDEPHLTIGVALMLMAGLGADAIGMAAMHSSQLPSGYTVVTHHFAQQAFALLAFFAGWSLQSARYKHDSKLWLHAIALSVAILLWAYPIFTSGASDAVVAADGAPEFGAPSNLYYNLGLCGLIAFILWGLALPFTGSRAVR</sequence>
<dbReference type="RefSeq" id="WP_167638505.1">
    <property type="nucleotide sequence ID" value="NZ_JAATOP010000007.1"/>
</dbReference>
<feature type="transmembrane region" description="Helical" evidence="1">
    <location>
        <begin position="165"/>
        <end position="184"/>
    </location>
</feature>
<comment type="caution">
    <text evidence="2">The sequence shown here is derived from an EMBL/GenBank/DDBJ whole genome shotgun (WGS) entry which is preliminary data.</text>
</comment>
<evidence type="ECO:0000313" key="3">
    <source>
        <dbReference type="Proteomes" id="UP000709466"/>
    </source>
</evidence>
<feature type="transmembrane region" description="Helical" evidence="1">
    <location>
        <begin position="41"/>
        <end position="58"/>
    </location>
</feature>
<evidence type="ECO:0000256" key="1">
    <source>
        <dbReference type="SAM" id="Phobius"/>
    </source>
</evidence>
<organism evidence="2 3">
    <name type="scientific">Marivivens donghaensis</name>
    <dbReference type="NCBI Taxonomy" id="1699413"/>
    <lineage>
        <taxon>Bacteria</taxon>
        <taxon>Pseudomonadati</taxon>
        <taxon>Pseudomonadota</taxon>
        <taxon>Alphaproteobacteria</taxon>
        <taxon>Rhodobacterales</taxon>
        <taxon>Paracoccaceae</taxon>
        <taxon>Marivivens group</taxon>
        <taxon>Marivivens</taxon>
    </lineage>
</organism>
<dbReference type="Proteomes" id="UP000709466">
    <property type="component" value="Unassembled WGS sequence"/>
</dbReference>
<feature type="transmembrane region" description="Helical" evidence="1">
    <location>
        <begin position="196"/>
        <end position="218"/>
    </location>
</feature>